<dbReference type="EMBL" id="HBIU01030093">
    <property type="protein sequence ID" value="CAE0635139.1"/>
    <property type="molecule type" value="Transcribed_RNA"/>
</dbReference>
<dbReference type="AlphaFoldDB" id="A0A7S3XXJ2"/>
<feature type="chain" id="PRO_5031185496" description="DUF3172 domain-containing protein" evidence="2">
    <location>
        <begin position="23"/>
        <end position="272"/>
    </location>
</feature>
<proteinExistence type="predicted"/>
<feature type="region of interest" description="Disordered" evidence="1">
    <location>
        <begin position="41"/>
        <end position="93"/>
    </location>
</feature>
<evidence type="ECO:0000256" key="1">
    <source>
        <dbReference type="SAM" id="MobiDB-lite"/>
    </source>
</evidence>
<gene>
    <name evidence="3" type="ORF">HAKA00212_LOCUS13879</name>
</gene>
<evidence type="ECO:0000256" key="2">
    <source>
        <dbReference type="SAM" id="SignalP"/>
    </source>
</evidence>
<protein>
    <recommendedName>
        <fullName evidence="4">DUF3172 domain-containing protein</fullName>
    </recommendedName>
</protein>
<reference evidence="3" key="1">
    <citation type="submission" date="2021-01" db="EMBL/GenBank/DDBJ databases">
        <authorList>
            <person name="Corre E."/>
            <person name="Pelletier E."/>
            <person name="Niang G."/>
            <person name="Scheremetjew M."/>
            <person name="Finn R."/>
            <person name="Kale V."/>
            <person name="Holt S."/>
            <person name="Cochrane G."/>
            <person name="Meng A."/>
            <person name="Brown T."/>
            <person name="Cohen L."/>
        </authorList>
    </citation>
    <scope>NUCLEOTIDE SEQUENCE</scope>
    <source>
        <strain evidence="3">CCMP3107</strain>
    </source>
</reference>
<keyword evidence="2" id="KW-0732">Signal</keyword>
<evidence type="ECO:0000313" key="3">
    <source>
        <dbReference type="EMBL" id="CAE0635139.1"/>
    </source>
</evidence>
<organism evidence="3">
    <name type="scientific">Heterosigma akashiwo</name>
    <name type="common">Chromophytic alga</name>
    <name type="synonym">Heterosigma carterae</name>
    <dbReference type="NCBI Taxonomy" id="2829"/>
    <lineage>
        <taxon>Eukaryota</taxon>
        <taxon>Sar</taxon>
        <taxon>Stramenopiles</taxon>
        <taxon>Ochrophyta</taxon>
        <taxon>Raphidophyceae</taxon>
        <taxon>Chattonellales</taxon>
        <taxon>Chattonellaceae</taxon>
        <taxon>Heterosigma</taxon>
    </lineage>
</organism>
<feature type="signal peptide" evidence="2">
    <location>
        <begin position="1"/>
        <end position="22"/>
    </location>
</feature>
<accession>A0A7S3XXJ2</accession>
<name>A0A7S3XXJ2_HETAK</name>
<dbReference type="InterPro" id="IPR021511">
    <property type="entry name" value="DUF3172"/>
</dbReference>
<dbReference type="Pfam" id="PF11371">
    <property type="entry name" value="DUF3172"/>
    <property type="match status" value="1"/>
</dbReference>
<sequence length="272" mass="30677">MNFAKQSIFLVLCLCGLHWTESFRQAPTTRLCASTSSKLRLMQGPRPQNDGSDSEDDYNYFDDQYSPRRQVRPEYRDDWPMPPPPEEPRKGSIRDSVSRALLAGAFVIGIGTGVTVDSAINTNPYDLASRDAIDRAAPNPSICQKYGSSGIAMDSRVFMTFNPFSVYVAQSDVKPACVLRPSNWNILEREKLVTPEEVNFCKNSMNTWAFVGNLEDRPQISCVYQSDDAQNEFLSNPKIGIGEDIYDDEIEARKSLKNPMNRFINSLDADKY</sequence>
<evidence type="ECO:0008006" key="4">
    <source>
        <dbReference type="Google" id="ProtNLM"/>
    </source>
</evidence>